<dbReference type="EMBL" id="LT629758">
    <property type="protein sequence ID" value="SDT14745.1"/>
    <property type="molecule type" value="Genomic_DNA"/>
</dbReference>
<organism evidence="1 2">
    <name type="scientific">Actinoplanes derwentensis</name>
    <dbReference type="NCBI Taxonomy" id="113562"/>
    <lineage>
        <taxon>Bacteria</taxon>
        <taxon>Bacillati</taxon>
        <taxon>Actinomycetota</taxon>
        <taxon>Actinomycetes</taxon>
        <taxon>Micromonosporales</taxon>
        <taxon>Micromonosporaceae</taxon>
        <taxon>Actinoplanes</taxon>
    </lineage>
</organism>
<dbReference type="InterPro" id="IPR027417">
    <property type="entry name" value="P-loop_NTPase"/>
</dbReference>
<dbReference type="SUPFAM" id="SSF52540">
    <property type="entry name" value="P-loop containing nucleoside triphosphate hydrolases"/>
    <property type="match status" value="1"/>
</dbReference>
<protein>
    <recommendedName>
        <fullName evidence="3">Dynamin family protein</fullName>
    </recommendedName>
</protein>
<dbReference type="AlphaFoldDB" id="A0A1H1Y073"/>
<keyword evidence="2" id="KW-1185">Reference proteome</keyword>
<reference evidence="1 2" key="1">
    <citation type="submission" date="2016-10" db="EMBL/GenBank/DDBJ databases">
        <authorList>
            <person name="de Groot N.N."/>
        </authorList>
    </citation>
    <scope>NUCLEOTIDE SEQUENCE [LARGE SCALE GENOMIC DNA]</scope>
    <source>
        <strain evidence="1 2">DSM 43941</strain>
    </source>
</reference>
<evidence type="ECO:0008006" key="3">
    <source>
        <dbReference type="Google" id="ProtNLM"/>
    </source>
</evidence>
<name>A0A1H1Y073_9ACTN</name>
<dbReference type="Proteomes" id="UP000198688">
    <property type="component" value="Chromosome I"/>
</dbReference>
<sequence>MIPAVEHEIHRWESIRVLLGELDTALEVIRSADDGGPVAQRLAGLDAGALLRTAAERLTGLATVRGRLNRSTVNLGVSGRARNGKSTLLQSLSGLDDRQIPTGQGQPVTAVRSRIYHAPDQREARLTMHTVRSFLDEVVAPYHEELGLDPAPATLGDFARFDYRPAEGAGSAAHPKAAPMLARLREMQQALDSYRELLTGRQRTVEMAELRSWVSYPAIGAGSDRRYLAVRDAVITCPFPIDDVIALGLIDLPGLGELVPGAEEHHLAGLRDDVDFVIVVKRPTDTNAMWSAEDSQALQLIGQARGAAALRDFALLLINDGGCEPVNVNALRDDIHRRLNDGVGGRNYWTIQADCADREIVRAAVLGAVLDHLADALPRMDDAVITAVLEDCEAARSALVTAMGDALDGLRTLMAPTHLEEVLARADQLRAEVTTSVQDWVDDNRQRADENHDDVEFHERVAVAQAGIRSWILDGFGAGEQEWITGALSRMRVDKGALPLASQTLHVVRVHLARQFAAIDDVLNRRRDEFWTGLTVALGPRFAHMWDKDQDGEVALRTLAQRIRQSPEPCPGLAETIDFVLDIRLDYHTRILPKLRRALDVLEPEPVNGPPGGLLAVAGLPRSPDGARDLFLQLSQLARQAAYDAGVLLADEPRMAAQVLYAYAEQFEDEFIRSSTSRAEFRRLSAAFRDQLWPDELDGPALVTAHTQHVRGIVHQLITTAR</sequence>
<proteinExistence type="predicted"/>
<gene>
    <name evidence="1" type="ORF">SAMN04489716_2652</name>
</gene>
<accession>A0A1H1Y073</accession>
<evidence type="ECO:0000313" key="1">
    <source>
        <dbReference type="EMBL" id="SDT14745.1"/>
    </source>
</evidence>
<evidence type="ECO:0000313" key="2">
    <source>
        <dbReference type="Proteomes" id="UP000198688"/>
    </source>
</evidence>
<dbReference type="STRING" id="113562.SAMN04489716_2652"/>